<evidence type="ECO:0000256" key="4">
    <source>
        <dbReference type="ARBA" id="ARBA00023136"/>
    </source>
</evidence>
<evidence type="ECO:0000259" key="7">
    <source>
        <dbReference type="PROSITE" id="PS50262"/>
    </source>
</evidence>
<accession>A0A8S4MW34</accession>
<keyword evidence="4 5" id="KW-0472">Membrane</keyword>
<evidence type="ECO:0000313" key="8">
    <source>
        <dbReference type="EMBL" id="CAH1772820.1"/>
    </source>
</evidence>
<comment type="caution">
    <text evidence="8">The sequence shown here is derived from an EMBL/GenBank/DDBJ whole genome shotgun (WGS) entry which is preliminary data.</text>
</comment>
<dbReference type="GO" id="GO:0016020">
    <property type="term" value="C:membrane"/>
    <property type="evidence" value="ECO:0007669"/>
    <property type="project" value="UniProtKB-SubCell"/>
</dbReference>
<dbReference type="InterPro" id="IPR019427">
    <property type="entry name" value="7TM_GPCR_serpentine_rcpt_Srw"/>
</dbReference>
<dbReference type="PANTHER" id="PTHR46641:SF25">
    <property type="entry name" value="CNMAMIDE RECEPTOR-RELATED"/>
    <property type="match status" value="1"/>
</dbReference>
<protein>
    <recommendedName>
        <fullName evidence="7">G-protein coupled receptors family 1 profile domain-containing protein</fullName>
    </recommendedName>
</protein>
<feature type="transmembrane region" description="Helical" evidence="5">
    <location>
        <begin position="109"/>
        <end position="129"/>
    </location>
</feature>
<organism evidence="8 9">
    <name type="scientific">Owenia fusiformis</name>
    <name type="common">Polychaete worm</name>
    <dbReference type="NCBI Taxonomy" id="6347"/>
    <lineage>
        <taxon>Eukaryota</taxon>
        <taxon>Metazoa</taxon>
        <taxon>Spiralia</taxon>
        <taxon>Lophotrochozoa</taxon>
        <taxon>Annelida</taxon>
        <taxon>Polychaeta</taxon>
        <taxon>Sedentaria</taxon>
        <taxon>Canalipalpata</taxon>
        <taxon>Sabellida</taxon>
        <taxon>Oweniida</taxon>
        <taxon>Oweniidae</taxon>
        <taxon>Owenia</taxon>
    </lineage>
</organism>
<dbReference type="Proteomes" id="UP000749559">
    <property type="component" value="Unassembled WGS sequence"/>
</dbReference>
<proteinExistence type="predicted"/>
<dbReference type="PANTHER" id="PTHR46641">
    <property type="entry name" value="FMRFAMIDE RECEPTOR-RELATED"/>
    <property type="match status" value="1"/>
</dbReference>
<dbReference type="GO" id="GO:0008528">
    <property type="term" value="F:G protein-coupled peptide receptor activity"/>
    <property type="evidence" value="ECO:0007669"/>
    <property type="project" value="InterPro"/>
</dbReference>
<dbReference type="PROSITE" id="PS50262">
    <property type="entry name" value="G_PROTEIN_RECEP_F1_2"/>
    <property type="match status" value="1"/>
</dbReference>
<dbReference type="OrthoDB" id="10021696at2759"/>
<keyword evidence="2 5" id="KW-0812">Transmembrane</keyword>
<dbReference type="EMBL" id="CAIIXF020000001">
    <property type="protein sequence ID" value="CAH1772820.1"/>
    <property type="molecule type" value="Genomic_DNA"/>
</dbReference>
<evidence type="ECO:0000256" key="6">
    <source>
        <dbReference type="SAM" id="SignalP"/>
    </source>
</evidence>
<feature type="domain" description="G-protein coupled receptors family 1 profile" evidence="7">
    <location>
        <begin position="121"/>
        <end position="200"/>
    </location>
</feature>
<dbReference type="Pfam" id="PF10324">
    <property type="entry name" value="7TM_GPCR_Srw"/>
    <property type="match status" value="1"/>
</dbReference>
<evidence type="ECO:0000256" key="5">
    <source>
        <dbReference type="SAM" id="Phobius"/>
    </source>
</evidence>
<gene>
    <name evidence="8" type="ORF">OFUS_LOCUS521</name>
</gene>
<comment type="subcellular location">
    <subcellularLocation>
        <location evidence="1">Membrane</location>
    </subcellularLocation>
</comment>
<keyword evidence="9" id="KW-1185">Reference proteome</keyword>
<dbReference type="SUPFAM" id="SSF81321">
    <property type="entry name" value="Family A G protein-coupled receptor-like"/>
    <property type="match status" value="1"/>
</dbReference>
<dbReference type="AlphaFoldDB" id="A0A8S4MW34"/>
<evidence type="ECO:0000256" key="3">
    <source>
        <dbReference type="ARBA" id="ARBA00022989"/>
    </source>
</evidence>
<name>A0A8S4MW34_OWEFU</name>
<keyword evidence="6" id="KW-0732">Signal</keyword>
<reference evidence="8" key="1">
    <citation type="submission" date="2022-03" db="EMBL/GenBank/DDBJ databases">
        <authorList>
            <person name="Martin C."/>
        </authorList>
    </citation>
    <scope>NUCLEOTIDE SEQUENCE</scope>
</reference>
<feature type="chain" id="PRO_5035823814" description="G-protein coupled receptors family 1 profile domain-containing protein" evidence="6">
    <location>
        <begin position="21"/>
        <end position="200"/>
    </location>
</feature>
<feature type="transmembrane region" description="Helical" evidence="5">
    <location>
        <begin position="181"/>
        <end position="199"/>
    </location>
</feature>
<feature type="transmembrane region" description="Helical" evidence="5">
    <location>
        <begin position="141"/>
        <end position="161"/>
    </location>
</feature>
<evidence type="ECO:0000256" key="2">
    <source>
        <dbReference type="ARBA" id="ARBA00022692"/>
    </source>
</evidence>
<keyword evidence="3 5" id="KW-1133">Transmembrane helix</keyword>
<evidence type="ECO:0000313" key="9">
    <source>
        <dbReference type="Proteomes" id="UP000749559"/>
    </source>
</evidence>
<dbReference type="InterPro" id="IPR017452">
    <property type="entry name" value="GPCR_Rhodpsn_7TM"/>
</dbReference>
<evidence type="ECO:0000256" key="1">
    <source>
        <dbReference type="ARBA" id="ARBA00004370"/>
    </source>
</evidence>
<sequence length="200" mass="22917">MATQNTTMMMLSIFITNVTTWNENGNVTLRVTDTPINISLEINRPIGSDRVSRVKQPRVLRIEEPPKFILNPESNDNSTTNVTRQRPETNIPRYKTIEATETSNKIWNYWSPLIIVFGTFGNALSLCVLCRRKMRSRTTSVYLIALACVDMGALWMGLVPNWLRYINTDIQPYSTSSGCKILTFLLYVCVHLSQLGFLFW</sequence>
<dbReference type="InterPro" id="IPR052954">
    <property type="entry name" value="GPCR-Ligand_Int"/>
</dbReference>
<dbReference type="Gene3D" id="1.20.1070.10">
    <property type="entry name" value="Rhodopsin 7-helix transmembrane proteins"/>
    <property type="match status" value="1"/>
</dbReference>
<feature type="signal peptide" evidence="6">
    <location>
        <begin position="1"/>
        <end position="20"/>
    </location>
</feature>